<protein>
    <submittedName>
        <fullName evidence="1">Uncharacterized protein</fullName>
    </submittedName>
</protein>
<dbReference type="AlphaFoldDB" id="A0A0K2TUV3"/>
<dbReference type="EMBL" id="HACA01011825">
    <property type="protein sequence ID" value="CDW29186.1"/>
    <property type="molecule type" value="Transcribed_RNA"/>
</dbReference>
<reference evidence="1" key="1">
    <citation type="submission" date="2014-05" db="EMBL/GenBank/DDBJ databases">
        <authorList>
            <person name="Chronopoulou M."/>
        </authorList>
    </citation>
    <scope>NUCLEOTIDE SEQUENCE</scope>
    <source>
        <tissue evidence="1">Whole organism</tissue>
    </source>
</reference>
<proteinExistence type="predicted"/>
<feature type="non-terminal residue" evidence="1">
    <location>
        <position position="1"/>
    </location>
</feature>
<accession>A0A0K2TUV3</accession>
<organism evidence="1">
    <name type="scientific">Lepeophtheirus salmonis</name>
    <name type="common">Salmon louse</name>
    <name type="synonym">Caligus salmonis</name>
    <dbReference type="NCBI Taxonomy" id="72036"/>
    <lineage>
        <taxon>Eukaryota</taxon>
        <taxon>Metazoa</taxon>
        <taxon>Ecdysozoa</taxon>
        <taxon>Arthropoda</taxon>
        <taxon>Crustacea</taxon>
        <taxon>Multicrustacea</taxon>
        <taxon>Hexanauplia</taxon>
        <taxon>Copepoda</taxon>
        <taxon>Siphonostomatoida</taxon>
        <taxon>Caligidae</taxon>
        <taxon>Lepeophtheirus</taxon>
    </lineage>
</organism>
<name>A0A0K2TUV3_LEPSM</name>
<sequence>QKKNTFELRHPVILCYIIYFKNVNYIHLVFANKYNILRKKKRETFIRQLKCNYHKCREGWVGGFVIEEICKCESTISKL</sequence>
<evidence type="ECO:0000313" key="1">
    <source>
        <dbReference type="EMBL" id="CDW29186.1"/>
    </source>
</evidence>